<dbReference type="PANTHER" id="PTHR43460:SF1">
    <property type="entry name" value="METHYLTRANSFERASE TYPE 11 DOMAIN-CONTAINING PROTEIN"/>
    <property type="match status" value="1"/>
</dbReference>
<organism evidence="4">
    <name type="scientific">Streptomyces sp. SID14436</name>
    <dbReference type="NCBI Taxonomy" id="2706070"/>
    <lineage>
        <taxon>Bacteria</taxon>
        <taxon>Bacillati</taxon>
        <taxon>Actinomycetota</taxon>
        <taxon>Actinomycetes</taxon>
        <taxon>Kitasatosporales</taxon>
        <taxon>Streptomycetaceae</taxon>
        <taxon>Streptomyces</taxon>
    </lineage>
</organism>
<dbReference type="InterPro" id="IPR029063">
    <property type="entry name" value="SAM-dependent_MTases_sf"/>
</dbReference>
<feature type="domain" description="Methyltransferase type 11" evidence="3">
    <location>
        <begin position="98"/>
        <end position="165"/>
    </location>
</feature>
<protein>
    <submittedName>
        <fullName evidence="4">Methyltransferase domain-containing protein</fullName>
    </submittedName>
</protein>
<feature type="transmembrane region" description="Helical" evidence="2">
    <location>
        <begin position="600"/>
        <end position="623"/>
    </location>
</feature>
<dbReference type="Gene3D" id="3.40.50.150">
    <property type="entry name" value="Vaccinia Virus protein VP39"/>
    <property type="match status" value="1"/>
</dbReference>
<dbReference type="CDD" id="cd02440">
    <property type="entry name" value="AdoMet_MTases"/>
    <property type="match status" value="1"/>
</dbReference>
<dbReference type="EMBL" id="JAAGMD010000370">
    <property type="protein sequence ID" value="NEA86957.1"/>
    <property type="molecule type" value="Genomic_DNA"/>
</dbReference>
<evidence type="ECO:0000313" key="4">
    <source>
        <dbReference type="EMBL" id="NEA86957.1"/>
    </source>
</evidence>
<dbReference type="GO" id="GO:0008757">
    <property type="term" value="F:S-adenosylmethionine-dependent methyltransferase activity"/>
    <property type="evidence" value="ECO:0007669"/>
    <property type="project" value="InterPro"/>
</dbReference>
<dbReference type="Pfam" id="PF08241">
    <property type="entry name" value="Methyltransf_11"/>
    <property type="match status" value="1"/>
</dbReference>
<feature type="transmembrane region" description="Helical" evidence="2">
    <location>
        <begin position="522"/>
        <end position="544"/>
    </location>
</feature>
<feature type="compositionally biased region" description="Low complexity" evidence="1">
    <location>
        <begin position="328"/>
        <end position="339"/>
    </location>
</feature>
<feature type="region of interest" description="Disordered" evidence="1">
    <location>
        <begin position="289"/>
        <end position="377"/>
    </location>
</feature>
<name>A0A6G3QUT5_9ACTN</name>
<keyword evidence="2" id="KW-0812">Transmembrane</keyword>
<dbReference type="GO" id="GO:0032259">
    <property type="term" value="P:methylation"/>
    <property type="evidence" value="ECO:0007669"/>
    <property type="project" value="UniProtKB-KW"/>
</dbReference>
<dbReference type="AlphaFoldDB" id="A0A6G3QUT5"/>
<proteinExistence type="predicted"/>
<dbReference type="InterPro" id="IPR013216">
    <property type="entry name" value="Methyltransf_11"/>
</dbReference>
<evidence type="ECO:0000256" key="2">
    <source>
        <dbReference type="SAM" id="Phobius"/>
    </source>
</evidence>
<comment type="caution">
    <text evidence="4">The sequence shown here is derived from an EMBL/GenBank/DDBJ whole genome shotgun (WGS) entry which is preliminary data.</text>
</comment>
<keyword evidence="2" id="KW-1133">Transmembrane helix</keyword>
<feature type="compositionally biased region" description="Low complexity" evidence="1">
    <location>
        <begin position="347"/>
        <end position="356"/>
    </location>
</feature>
<dbReference type="SUPFAM" id="SSF53335">
    <property type="entry name" value="S-adenosyl-L-methionine-dependent methyltransferases"/>
    <property type="match status" value="1"/>
</dbReference>
<accession>A0A6G3QUT5</accession>
<dbReference type="PANTHER" id="PTHR43460">
    <property type="entry name" value="METHYLTRANSFERASE"/>
    <property type="match status" value="1"/>
</dbReference>
<keyword evidence="4" id="KW-0489">Methyltransferase</keyword>
<sequence>MASGSAGAGRGRSFEELVAEGAAVPTDGWDFSWFEGRATEARPPWGYARALAERIVRADAVLDVQTGGGEVLDFALANAFPSAGPGVSRPRRGRLPLVVATEGRPPNAARAAALLRPRRVTVVASAGEAPLPFADGAFDLVVSRHPVEPPWTEIARVLEPGGTYFAQRVGPGSARELVEHFLGPQPGGGGGARHPDRERRAAEAAGLEVTGLRTARLRMEFFDIGAVVHFLRKVVWMVPDCTVEAYLPRLRALHERIVAEGAFVAHSTRQLVQARRPVAGRWPHRYGSGLAFPSPHHVSSDQGNSREQSCAGVVPRSGGGCAVPGRSAPVRGPASRGPRSPDPSASPSPASRVPPGQDGVSGPVTHLGDGRKNDRGTCRRRHIRHSDLTSPAISQVKAPFLQEIGHSRGLNRSFRDHLGVAGRIRRVVVARRWTQHHLRRVMVETPPRAGPSPPHGPARFFVSVVRVPRMSNEYPALPPQQPGHNGEAAHRPQYPHPQYPHPHYPHPQVPAGMPAAVRAAQVVIFALAGLGVVHSALVGAFSGAEAAGRAFAPYLTAWVLLVLAFLFPSAGPGVRVAALVLGSVQILLALGGAAQGTPFGILPLAGAVAVVVLLGQGSAGGWFRRPRTR</sequence>
<keyword evidence="2" id="KW-0472">Membrane</keyword>
<keyword evidence="4" id="KW-0808">Transferase</keyword>
<dbReference type="InterPro" id="IPR052939">
    <property type="entry name" value="23S_rRNA_MeTrnsfrase_RlmA"/>
</dbReference>
<reference evidence="4" key="1">
    <citation type="submission" date="2020-01" db="EMBL/GenBank/DDBJ databases">
        <title>Insect and environment-associated Actinomycetes.</title>
        <authorList>
            <person name="Currrie C."/>
            <person name="Chevrette M."/>
            <person name="Carlson C."/>
            <person name="Stubbendieck R."/>
            <person name="Wendt-Pienkowski E."/>
        </authorList>
    </citation>
    <scope>NUCLEOTIDE SEQUENCE</scope>
    <source>
        <strain evidence="4">SID14436</strain>
    </source>
</reference>
<evidence type="ECO:0000256" key="1">
    <source>
        <dbReference type="SAM" id="MobiDB-lite"/>
    </source>
</evidence>
<gene>
    <name evidence="4" type="ORF">G3I53_13110</name>
</gene>
<evidence type="ECO:0000259" key="3">
    <source>
        <dbReference type="Pfam" id="PF08241"/>
    </source>
</evidence>
<feature type="compositionally biased region" description="Basic and acidic residues" evidence="1">
    <location>
        <begin position="368"/>
        <end position="377"/>
    </location>
</feature>